<dbReference type="PDBsum" id="4FP4"/>
<evidence type="ECO:0000256" key="3">
    <source>
        <dbReference type="ARBA" id="ARBA00022679"/>
    </source>
</evidence>
<dbReference type="PANTHER" id="PTHR12001">
    <property type="entry name" value="GERANYLGERANYL PYROPHOSPHATE SYNTHASE"/>
    <property type="match status" value="1"/>
</dbReference>
<dbReference type="SUPFAM" id="SSF48576">
    <property type="entry name" value="Terpenoid synthases"/>
    <property type="match status" value="1"/>
</dbReference>
<evidence type="ECO:0000313" key="7">
    <source>
        <dbReference type="EMBL" id="ABO09176.1"/>
    </source>
</evidence>
<evidence type="ECO:0000256" key="2">
    <source>
        <dbReference type="ARBA" id="ARBA00006706"/>
    </source>
</evidence>
<gene>
    <name evidence="7" type="ordered locus">Pcal_1759</name>
</gene>
<organism evidence="7 8">
    <name type="scientific">Pyrobaculum calidifontis (strain DSM 21063 / JCM 11548 / VA1)</name>
    <dbReference type="NCBI Taxonomy" id="410359"/>
    <lineage>
        <taxon>Archaea</taxon>
        <taxon>Thermoproteota</taxon>
        <taxon>Thermoprotei</taxon>
        <taxon>Thermoproteales</taxon>
        <taxon>Thermoproteaceae</taxon>
        <taxon>Pyrobaculum</taxon>
    </lineage>
</organism>
<keyword evidence="4" id="KW-0479">Metal-binding</keyword>
<comment type="cofactor">
    <cofactor evidence="1">
        <name>Mg(2+)</name>
        <dbReference type="ChEBI" id="CHEBI:18420"/>
    </cofactor>
</comment>
<dbReference type="OrthoDB" id="26738at2157"/>
<keyword evidence="3 6" id="KW-0808">Transferase</keyword>
<accession>A3MX09</accession>
<dbReference type="Proteomes" id="UP000001431">
    <property type="component" value="Chromosome"/>
</dbReference>
<dbReference type="InterPro" id="IPR033749">
    <property type="entry name" value="Polyprenyl_synt_CS"/>
</dbReference>
<dbReference type="PANTHER" id="PTHR12001:SF85">
    <property type="entry name" value="SHORT CHAIN ISOPRENYL DIPHOSPHATE SYNTHASE"/>
    <property type="match status" value="1"/>
</dbReference>
<dbReference type="STRING" id="410359.Pcal_1759"/>
<dbReference type="PROSITE" id="PS00723">
    <property type="entry name" value="POLYPRENYL_SYNTHASE_1"/>
    <property type="match status" value="1"/>
</dbReference>
<dbReference type="HOGENOM" id="CLU_1060147_0_0_2"/>
<dbReference type="InterPro" id="IPR008949">
    <property type="entry name" value="Isoprenoid_synthase_dom_sf"/>
</dbReference>
<comment type="similarity">
    <text evidence="2 6">Belongs to the FPP/GGPP synthase family.</text>
</comment>
<reference evidence="7" key="1">
    <citation type="submission" date="2007-02" db="EMBL/GenBank/DDBJ databases">
        <title>Complete sequence of Pyrobaculum calidifontis JCM 11548.</title>
        <authorList>
            <consortium name="US DOE Joint Genome Institute"/>
            <person name="Copeland A."/>
            <person name="Lucas S."/>
            <person name="Lapidus A."/>
            <person name="Barry K."/>
            <person name="Glavina del Rio T."/>
            <person name="Dalin E."/>
            <person name="Tice H."/>
            <person name="Pitluck S."/>
            <person name="Chain P."/>
            <person name="Malfatti S."/>
            <person name="Shin M."/>
            <person name="Vergez L."/>
            <person name="Schmutz J."/>
            <person name="Larimer F."/>
            <person name="Land M."/>
            <person name="Hauser L."/>
            <person name="Kyrpides N."/>
            <person name="Mikhailova N."/>
            <person name="Cozen A.E."/>
            <person name="Fitz-Gibbon S.T."/>
            <person name="House C.H."/>
            <person name="Saltikov C."/>
            <person name="Lowe T.M."/>
            <person name="Richardson P."/>
        </authorList>
    </citation>
    <scope>NUCLEOTIDE SEQUENCE [LARGE SCALE GENOMIC DNA]</scope>
    <source>
        <strain evidence="7">JCM 11548</strain>
    </source>
</reference>
<proteinExistence type="evidence at protein level"/>
<dbReference type="SMR" id="A3MX09"/>
<evidence type="ECO:0007829" key="9">
    <source>
        <dbReference type="PDB" id="4FP4"/>
    </source>
</evidence>
<dbReference type="Pfam" id="PF00348">
    <property type="entry name" value="polyprenyl_synt"/>
    <property type="match status" value="1"/>
</dbReference>
<keyword evidence="8" id="KW-1185">Reference proteome</keyword>
<evidence type="ECO:0000256" key="6">
    <source>
        <dbReference type="RuleBase" id="RU004466"/>
    </source>
</evidence>
<dbReference type="GeneID" id="4908739"/>
<evidence type="ECO:0000313" key="8">
    <source>
        <dbReference type="Proteomes" id="UP000001431"/>
    </source>
</evidence>
<reference evidence="9" key="2">
    <citation type="journal article" date="2013" name="Proc. Natl. Acad. Sci. U.S.A.">
        <title>Prediction of function for the polyprenyl transferase subgroup in the isoprenoid synthase superfamily.</title>
        <authorList>
            <person name="Wallrapp F.H."/>
            <person name="Pan J.J."/>
            <person name="Ramamoorthy G."/>
            <person name="Almonacid D.E."/>
            <person name="Hillerich B.S."/>
            <person name="Seidel R."/>
            <person name="Patskovsky Y."/>
            <person name="Babbitt P.C."/>
            <person name="Almo S.C."/>
            <person name="Jacobson M.P."/>
            <person name="Poulter C.D."/>
        </authorList>
    </citation>
    <scope>X-RAY CRYSTALLOGRAPHY (2.00 ANGSTROMS)</scope>
</reference>
<sequence>MYSLPPEVLAALERVKARLNKVGEELEPISLRKAVRHYIETPGKLLRPLLLLTFTYSIDRRSIMDPRILEAAAIVELLHVVSLLQDDVMDQHDQRRGIKTPRAMYGDGRAIVASDWLIAESIKMAVNLGADVVTYLADVAQRLSVGQALDLEGERDKAAEFKTAPLIEAALVMPLVILGRRELIETAKKLGTKLGILYQYSDDYSDENVERPETKSIANEIGRYLLKIKEHVGDAIAPFERLIKYLIGKALEGTLTVSRTI</sequence>
<evidence type="ECO:0000256" key="4">
    <source>
        <dbReference type="ARBA" id="ARBA00022723"/>
    </source>
</evidence>
<dbReference type="GO" id="GO:0004659">
    <property type="term" value="F:prenyltransferase activity"/>
    <property type="evidence" value="ECO:0007669"/>
    <property type="project" value="InterPro"/>
</dbReference>
<keyword evidence="9" id="KW-0002">3D-structure</keyword>
<dbReference type="EMBL" id="CP000561">
    <property type="protein sequence ID" value="ABO09176.1"/>
    <property type="molecule type" value="Genomic_DNA"/>
</dbReference>
<dbReference type="RefSeq" id="WP_011850435.1">
    <property type="nucleotide sequence ID" value="NC_009073.1"/>
</dbReference>
<evidence type="ECO:0000256" key="5">
    <source>
        <dbReference type="ARBA" id="ARBA00022842"/>
    </source>
</evidence>
<dbReference type="KEGG" id="pcl:Pcal_1759"/>
<dbReference type="InterPro" id="IPR000092">
    <property type="entry name" value="Polyprenyl_synt"/>
</dbReference>
<dbReference type="GO" id="GO:0046872">
    <property type="term" value="F:metal ion binding"/>
    <property type="evidence" value="ECO:0007669"/>
    <property type="project" value="UniProtKB-KW"/>
</dbReference>
<dbReference type="EvolutionaryTrace" id="A3MX09"/>
<dbReference type="GO" id="GO:0008299">
    <property type="term" value="P:isoprenoid biosynthetic process"/>
    <property type="evidence" value="ECO:0007669"/>
    <property type="project" value="InterPro"/>
</dbReference>
<dbReference type="PDB" id="4FP4">
    <property type="method" value="X-ray"/>
    <property type="resolution" value="2.00 A"/>
    <property type="chains" value="A/B=1-261"/>
</dbReference>
<evidence type="ECO:0000256" key="1">
    <source>
        <dbReference type="ARBA" id="ARBA00001946"/>
    </source>
</evidence>
<dbReference type="AlphaFoldDB" id="A3MX09"/>
<name>A3MX09_PYRCJ</name>
<keyword evidence="5" id="KW-0460">Magnesium</keyword>
<dbReference type="eggNOG" id="arCOG01727">
    <property type="taxonomic scope" value="Archaea"/>
</dbReference>
<protein>
    <submittedName>
        <fullName evidence="7">Polyprenyl synthetase</fullName>
    </submittedName>
</protein>
<dbReference type="Gene3D" id="1.10.600.10">
    <property type="entry name" value="Farnesyl Diphosphate Synthase"/>
    <property type="match status" value="1"/>
</dbReference>